<evidence type="ECO:0000313" key="3">
    <source>
        <dbReference type="Proteomes" id="UP000582974"/>
    </source>
</evidence>
<sequence>MNRDRFDALVFKLAKFRHVPDEVLAEVVTRDGLCFWVFDREEIPELSGDEDADRALAAWLCAGCPVMDECLELELRTGGPSTVGVWGGMADQDRRVLYPIWRWHRDHPPKEGEDEWDGGEPA</sequence>
<comment type="caution">
    <text evidence="2">The sequence shown here is derived from an EMBL/GenBank/DDBJ whole genome shotgun (WGS) entry which is preliminary data.</text>
</comment>
<feature type="domain" description="4Fe-4S Wbl-type" evidence="1">
    <location>
        <begin position="25"/>
        <end position="96"/>
    </location>
</feature>
<dbReference type="InterPro" id="IPR034768">
    <property type="entry name" value="4FE4S_WBL"/>
</dbReference>
<proteinExistence type="predicted"/>
<keyword evidence="3" id="KW-1185">Reference proteome</keyword>
<evidence type="ECO:0000313" key="2">
    <source>
        <dbReference type="EMBL" id="MBA0127912.1"/>
    </source>
</evidence>
<accession>A0A838AF77</accession>
<dbReference type="RefSeq" id="WP_180894702.1">
    <property type="nucleotide sequence ID" value="NZ_JACCKD010000008.1"/>
</dbReference>
<dbReference type="AlphaFoldDB" id="A0A838AF77"/>
<dbReference type="Pfam" id="PF02467">
    <property type="entry name" value="Whib"/>
    <property type="match status" value="1"/>
</dbReference>
<dbReference type="PROSITE" id="PS51674">
    <property type="entry name" value="4FE4S_WBL"/>
    <property type="match status" value="1"/>
</dbReference>
<gene>
    <name evidence="2" type="ORF">H0B56_20390</name>
</gene>
<name>A0A838AF77_9PSEU</name>
<protein>
    <submittedName>
        <fullName evidence="2">WhiB family transcriptional regulator</fullName>
    </submittedName>
</protein>
<dbReference type="Proteomes" id="UP000582974">
    <property type="component" value="Unassembled WGS sequence"/>
</dbReference>
<organism evidence="2 3">
    <name type="scientific">Haloechinothrix aidingensis</name>
    <dbReference type="NCBI Taxonomy" id="2752311"/>
    <lineage>
        <taxon>Bacteria</taxon>
        <taxon>Bacillati</taxon>
        <taxon>Actinomycetota</taxon>
        <taxon>Actinomycetes</taxon>
        <taxon>Pseudonocardiales</taxon>
        <taxon>Pseudonocardiaceae</taxon>
        <taxon>Haloechinothrix</taxon>
    </lineage>
</organism>
<evidence type="ECO:0000259" key="1">
    <source>
        <dbReference type="PROSITE" id="PS51674"/>
    </source>
</evidence>
<reference evidence="2 3" key="1">
    <citation type="submission" date="2020-07" db="EMBL/GenBank/DDBJ databases">
        <title>Genome of Haloechinothrix sp.</title>
        <authorList>
            <person name="Tang S.-K."/>
            <person name="Yang L."/>
            <person name="Zhu W.-Y."/>
        </authorList>
    </citation>
    <scope>NUCLEOTIDE SEQUENCE [LARGE SCALE GENOMIC DNA]</scope>
    <source>
        <strain evidence="2 3">YIM 98757</strain>
    </source>
</reference>
<dbReference type="EMBL" id="JACCKD010000008">
    <property type="protein sequence ID" value="MBA0127912.1"/>
    <property type="molecule type" value="Genomic_DNA"/>
</dbReference>